<dbReference type="SUPFAM" id="SSF54160">
    <property type="entry name" value="Chromo domain-like"/>
    <property type="match status" value="1"/>
</dbReference>
<dbReference type="GO" id="GO:0004519">
    <property type="term" value="F:endonuclease activity"/>
    <property type="evidence" value="ECO:0007669"/>
    <property type="project" value="UniProtKB-KW"/>
</dbReference>
<dbReference type="Gene3D" id="2.40.50.40">
    <property type="match status" value="1"/>
</dbReference>
<evidence type="ECO:0000259" key="1">
    <source>
        <dbReference type="PROSITE" id="PS50013"/>
    </source>
</evidence>
<dbReference type="InterPro" id="IPR023780">
    <property type="entry name" value="Chromo_domain"/>
</dbReference>
<accession>A0A8J6B3B2</accession>
<dbReference type="OrthoDB" id="10267344at2759"/>
<organism evidence="2 3">
    <name type="scientific">Carpediemonas membranifera</name>
    <dbReference type="NCBI Taxonomy" id="201153"/>
    <lineage>
        <taxon>Eukaryota</taxon>
        <taxon>Metamonada</taxon>
        <taxon>Carpediemonas-like organisms</taxon>
        <taxon>Carpediemonas</taxon>
    </lineage>
</organism>
<dbReference type="InterPro" id="IPR000953">
    <property type="entry name" value="Chromo/chromo_shadow_dom"/>
</dbReference>
<dbReference type="AlphaFoldDB" id="A0A8J6B3B2"/>
<comment type="caution">
    <text evidence="2">The sequence shown here is derived from an EMBL/GenBank/DDBJ whole genome shotgun (WGS) entry which is preliminary data.</text>
</comment>
<protein>
    <submittedName>
        <fullName evidence="2">DDE superfamily endonuclease</fullName>
    </submittedName>
</protein>
<keyword evidence="2" id="KW-0378">Hydrolase</keyword>
<reference evidence="2" key="1">
    <citation type="submission" date="2021-05" db="EMBL/GenBank/DDBJ databases">
        <title>A free-living protist that lacks canonical eukaryotic 1 DNA replication and segregation systems.</title>
        <authorList>
            <person name="Salas-Leiva D.E."/>
            <person name="Tromer E.C."/>
            <person name="Curtis B.A."/>
            <person name="Jerlstrom-Hultqvist J."/>
            <person name="Kolisko M."/>
            <person name="Yi Z."/>
            <person name="Salas-Leiva J.S."/>
            <person name="Gallot-Lavallee L."/>
            <person name="Kops G.J.P.L."/>
            <person name="Archibald J.M."/>
            <person name="Simpson A.G.B."/>
            <person name="Roger A.J."/>
        </authorList>
    </citation>
    <scope>NUCLEOTIDE SEQUENCE</scope>
    <source>
        <strain evidence="2">BICM</strain>
    </source>
</reference>
<dbReference type="CDD" id="cd00024">
    <property type="entry name" value="CD_CSD"/>
    <property type="match status" value="1"/>
</dbReference>
<dbReference type="EMBL" id="JAHDYR010000040">
    <property type="protein sequence ID" value="KAG9392072.1"/>
    <property type="molecule type" value="Genomic_DNA"/>
</dbReference>
<dbReference type="InterPro" id="IPR036397">
    <property type="entry name" value="RNaseH_sf"/>
</dbReference>
<evidence type="ECO:0000313" key="3">
    <source>
        <dbReference type="Proteomes" id="UP000717585"/>
    </source>
</evidence>
<dbReference type="Gene3D" id="3.30.420.10">
    <property type="entry name" value="Ribonuclease H-like superfamily/Ribonuclease H"/>
    <property type="match status" value="1"/>
</dbReference>
<keyword evidence="2" id="KW-0540">Nuclease</keyword>
<dbReference type="SMART" id="SM00298">
    <property type="entry name" value="CHROMO"/>
    <property type="match status" value="1"/>
</dbReference>
<proteinExistence type="predicted"/>
<name>A0A8J6B3B2_9EUKA</name>
<dbReference type="InterPro" id="IPR016197">
    <property type="entry name" value="Chromo-like_dom_sf"/>
</dbReference>
<evidence type="ECO:0000313" key="2">
    <source>
        <dbReference type="EMBL" id="KAG9392072.1"/>
    </source>
</evidence>
<sequence length="383" mass="43672">MWCRNIFLISQNIMTSSNEGSVTCRVTRRNSSPYILLSRLISIKMNLGGAVWCDSVFIGSLVSRTDHNIRPNHSIKDIIFLDESSFDSHVVRGKSWLPKGRHVVKISGKTYGKRLSVCALLGIEGIVCCTFTTGTYKADDFFSSLERFCEVIKNKNRVLVLDNAHALQTLCGVTNGPTAAHLEGLAERAGAPDVLHSWIAERDHWREKARAAAAKYERRQVILADQHLRKSTEVVEGALVFLLPPKRPAKLQPRLRGPLRIARRAEHPNTWMLRDLVTEKELLVHEDRLVDSPKMSDGEATRLAARDHDEYVVEAIMDHRMNRKTKKMELLIRWAGFEEDEDSWEPLNRDNAKLEAIDDYLLSLAAEERKEMDMALRRVDSRH</sequence>
<dbReference type="InterPro" id="IPR038717">
    <property type="entry name" value="Tc1-like_DDE_dom"/>
</dbReference>
<keyword evidence="3" id="KW-1185">Reference proteome</keyword>
<dbReference type="Pfam" id="PF13358">
    <property type="entry name" value="DDE_3"/>
    <property type="match status" value="1"/>
</dbReference>
<dbReference type="Proteomes" id="UP000717585">
    <property type="component" value="Unassembled WGS sequence"/>
</dbReference>
<dbReference type="GO" id="GO:0003676">
    <property type="term" value="F:nucleic acid binding"/>
    <property type="evidence" value="ECO:0007669"/>
    <property type="project" value="InterPro"/>
</dbReference>
<dbReference type="Pfam" id="PF00385">
    <property type="entry name" value="Chromo"/>
    <property type="match status" value="1"/>
</dbReference>
<dbReference type="PROSITE" id="PS50013">
    <property type="entry name" value="CHROMO_2"/>
    <property type="match status" value="1"/>
</dbReference>
<feature type="domain" description="Chromo" evidence="1">
    <location>
        <begin position="311"/>
        <end position="372"/>
    </location>
</feature>
<gene>
    <name evidence="2" type="ORF">J8273_6663</name>
</gene>
<keyword evidence="2" id="KW-0255">Endonuclease</keyword>